<reference evidence="2" key="2">
    <citation type="submission" date="2025-08" db="UniProtKB">
        <authorList>
            <consortium name="Ensembl"/>
        </authorList>
    </citation>
    <scope>IDENTIFICATION</scope>
</reference>
<name>A0A8C4S203_ERPCA</name>
<accession>A0A8C4S203</accession>
<feature type="compositionally biased region" description="Polar residues" evidence="1">
    <location>
        <begin position="296"/>
        <end position="338"/>
    </location>
</feature>
<reference evidence="2" key="3">
    <citation type="submission" date="2025-09" db="UniProtKB">
        <authorList>
            <consortium name="Ensembl"/>
        </authorList>
    </citation>
    <scope>IDENTIFICATION</scope>
</reference>
<proteinExistence type="predicted"/>
<reference evidence="2" key="1">
    <citation type="submission" date="2021-06" db="EMBL/GenBank/DDBJ databases">
        <authorList>
            <consortium name="Wellcome Sanger Institute Data Sharing"/>
        </authorList>
    </citation>
    <scope>NUCLEOTIDE SEQUENCE [LARGE SCALE GENOMIC DNA]</scope>
</reference>
<dbReference type="Proteomes" id="UP000694620">
    <property type="component" value="Chromosome 7"/>
</dbReference>
<dbReference type="Ensembl" id="ENSECRT00000010418.1">
    <property type="protein sequence ID" value="ENSECRP00000010248.1"/>
    <property type="gene ID" value="ENSECRG00000006837.1"/>
</dbReference>
<evidence type="ECO:0000256" key="1">
    <source>
        <dbReference type="SAM" id="MobiDB-lite"/>
    </source>
</evidence>
<evidence type="ECO:0008006" key="4">
    <source>
        <dbReference type="Google" id="ProtNLM"/>
    </source>
</evidence>
<protein>
    <recommendedName>
        <fullName evidence="4">KIAA2026</fullName>
    </recommendedName>
</protein>
<organism evidence="2 3">
    <name type="scientific">Erpetoichthys calabaricus</name>
    <name type="common">Rope fish</name>
    <name type="synonym">Calamoichthys calabaricus</name>
    <dbReference type="NCBI Taxonomy" id="27687"/>
    <lineage>
        <taxon>Eukaryota</taxon>
        <taxon>Metazoa</taxon>
        <taxon>Chordata</taxon>
        <taxon>Craniata</taxon>
        <taxon>Vertebrata</taxon>
        <taxon>Euteleostomi</taxon>
        <taxon>Actinopterygii</taxon>
        <taxon>Polypteriformes</taxon>
        <taxon>Polypteridae</taxon>
        <taxon>Erpetoichthys</taxon>
    </lineage>
</organism>
<keyword evidence="3" id="KW-1185">Reference proteome</keyword>
<sequence>MKMNHVGIDDTSKTSEILFHRFPSEDRRLQIMDVLPGRNRLLKREAVCNDSLKISPRNSKRRQSGSTDEQITKRRVLLGAFEDQISVGQQEEGELNKLMPVVEPLATDSSKGLSTAVYQKGTTPIQALLAKNVGNKVTLISHLPAMPNVASNKVTIVPQPKPYTSSQATGTNPSLGLCRTQAESLDVPRKVTDSVISEQYLDLDQKKEHKDSQEVIILSANSLCQVLHKTDSRQHQSQVHSTSKTSSIVSPVDNIALCHHGDQGKIPVQQVAPLNDVVSRDARESTTTVSSFVKLSQHEQMASSPKTSDYNSSLSPKMLQGQSTSPNLVSRRGSSGSALSVEESETYTCKQELKTVCIRDSQSILVTTRGGNTGVVKVQTNPDGLAPGSVPSSPVFTFPPHFQALLVPKPTVSSSAVSTTVCPAALSINSKTHSLGNSVTDLSQLTSSVSVPNQSIDSNASLTLKQSKKVIMSTQKMTSNRVLPTTSLTSAQPSTQHNIINIAAGSVATLSATTLPKTSVASTQTSLPSYVTTQNVPQAESMVIDKAPLQKVIIVSSPSVISPSGSTVKVNASVSSASFHNQNLVLISSSSSTGTQPFSAPPISTNANTSVEVPAASRVVMPTVSQIRDVKIGLNIGQAIINTVPNNLQKVQVINLMPSLTAKLREETLSHNRQSNDSVPLEESSVKKMCVLPKATVFNTAASQGPLSFTGSNFVPNNNQCAVLESEKKVSHSTVITGHLASSVLIATSPLQPAAPVLPGVSVLGDSSTTQTHQIKCPLQIPGTSIGGIPPNEAVTSANTQAQSTAFLSPTTSFPKPSVSTCTASHADTGTSFRLPSSPLQFPCTASKVTPAFNSICVPKAAMNATSANVLNDSSVQQKIVINTTMPLAPGTQILINNNRFIVPPQGLGPGSHILVISGSGVTPAANTAAVPQVAAPGNLSGQKTLTTTVGSAYPPVVPPVIVNPRMLLSNIVPISNVLNKTQPLPNGNTLMQSFSTKLPSQVGMSVGRTSILPVGSNVLPTGKSTPGTQASQMTAAVAQQKMPSLTQLPESKGLPVAAVQALGGNVIKISSSAPLSITSLPSSKKTPTEDLAVTTSIAKPQTSVHPGGSVSRSLTFPTATVLPMSTSGRTQALPVATVPPIGSAFTKPLVSPMTTVPPTPSTLLIAPGLQPTAKLSDPLKMAVPFSGVSSKPMHFANSSVLLKDPPATKLMVSPEGAILNTISSPVSHFLPKPVATVMVTPSSSTEGVITAFKAVDLPSVVTDTEGPHA</sequence>
<feature type="region of interest" description="Disordered" evidence="1">
    <location>
        <begin position="296"/>
        <end position="343"/>
    </location>
</feature>
<evidence type="ECO:0000313" key="2">
    <source>
        <dbReference type="Ensembl" id="ENSECRP00000010248.1"/>
    </source>
</evidence>
<dbReference type="PANTHER" id="PTHR31095">
    <property type="entry name" value="RIKEN CDNA 9930021J03 GENE"/>
    <property type="match status" value="1"/>
</dbReference>
<evidence type="ECO:0000313" key="3">
    <source>
        <dbReference type="Proteomes" id="UP000694620"/>
    </source>
</evidence>
<dbReference type="InterPro" id="IPR040214">
    <property type="entry name" value="BRD10"/>
</dbReference>
<dbReference type="AlphaFoldDB" id="A0A8C4S203"/>
<dbReference type="GeneTree" id="ENSGT00390000011483"/>
<dbReference type="PANTHER" id="PTHR31095:SF3">
    <property type="entry name" value="RIKEN CDNA 9930021J03 GENE"/>
    <property type="match status" value="1"/>
</dbReference>